<dbReference type="KEGG" id="rti:DC20_21345"/>
<dbReference type="Gene3D" id="3.40.50.2000">
    <property type="entry name" value="Glycogen Phosphorylase B"/>
    <property type="match status" value="2"/>
</dbReference>
<organism evidence="3 4">
    <name type="scientific">Rufibacter tibetensis</name>
    <dbReference type="NCBI Taxonomy" id="512763"/>
    <lineage>
        <taxon>Bacteria</taxon>
        <taxon>Pseudomonadati</taxon>
        <taxon>Bacteroidota</taxon>
        <taxon>Cytophagia</taxon>
        <taxon>Cytophagales</taxon>
        <taxon>Hymenobacteraceae</taxon>
        <taxon>Rufibacter</taxon>
    </lineage>
</organism>
<gene>
    <name evidence="3" type="ORF">DC20_21345</name>
</gene>
<dbReference type="Proteomes" id="UP000061382">
    <property type="component" value="Chromosome"/>
</dbReference>
<dbReference type="InterPro" id="IPR001296">
    <property type="entry name" value="Glyco_trans_1"/>
</dbReference>
<protein>
    <recommendedName>
        <fullName evidence="5">Group 1 glycosyl transferase</fullName>
    </recommendedName>
</protein>
<dbReference type="STRING" id="512763.DC20_21345"/>
<dbReference type="AlphaFoldDB" id="A0A0P0C8H5"/>
<dbReference type="Pfam" id="PF13439">
    <property type="entry name" value="Glyco_transf_4"/>
    <property type="match status" value="1"/>
</dbReference>
<reference evidence="3 4" key="1">
    <citation type="submission" date="2015-08" db="EMBL/GenBank/DDBJ databases">
        <title>Complete genome sequence of Rufibacter tibetensis strain 1351t, a radiation-resistant bacterium from tibet plateau.</title>
        <authorList>
            <person name="Dai J."/>
        </authorList>
    </citation>
    <scope>NUCLEOTIDE SEQUENCE [LARGE SCALE GENOMIC DNA]</scope>
    <source>
        <strain evidence="3 4">1351</strain>
    </source>
</reference>
<dbReference type="PANTHER" id="PTHR45947:SF3">
    <property type="entry name" value="SULFOQUINOVOSYL TRANSFERASE SQD2"/>
    <property type="match status" value="1"/>
</dbReference>
<dbReference type="SUPFAM" id="SSF53756">
    <property type="entry name" value="UDP-Glycosyltransferase/glycogen phosphorylase"/>
    <property type="match status" value="1"/>
</dbReference>
<dbReference type="PATRIC" id="fig|512763.3.peg.4687"/>
<evidence type="ECO:0000313" key="3">
    <source>
        <dbReference type="EMBL" id="ALJ01624.1"/>
    </source>
</evidence>
<evidence type="ECO:0000313" key="4">
    <source>
        <dbReference type="Proteomes" id="UP000061382"/>
    </source>
</evidence>
<feature type="domain" description="Glycosyltransferase subfamily 4-like N-terminal" evidence="2">
    <location>
        <begin position="2"/>
        <end position="152"/>
    </location>
</feature>
<sequence length="343" mass="39390">MLRIAGTLAEAGFNVTLVGRVLPHSPALQKKNFRQHRFKCLFRKGPLFYLEYNLRLVLWFFTHSFEVYGAVDADTALACIITSMWRRKPFVFDAHELFPEMPEVVHRPVVKDIWAAVERMAFARASLAYTVSSSLVSYFQQKYKREVHLIRNMPLRQKKLGEPEVPPYFIYQGALNIGRGLETLLEAMQQVPARLVICGEGPLKAHLHEIAAKLGVQDKVIFKGNVAPDALAQITSSAYAGLMLLDNQGLSYYYSLANKFFDYVQAGIPQVCVPFPEYQRLNSAYEVALFTQNEVFEVRNTMLTLLQDQETYQQLRQNCMIAREEWSWETEGQKLVALYARFL</sequence>
<accession>A0A0P0C8H5</accession>
<dbReference type="InterPro" id="IPR028098">
    <property type="entry name" value="Glyco_trans_4-like_N"/>
</dbReference>
<proteinExistence type="predicted"/>
<keyword evidence="4" id="KW-1185">Reference proteome</keyword>
<dbReference type="Pfam" id="PF00534">
    <property type="entry name" value="Glycos_transf_1"/>
    <property type="match status" value="1"/>
</dbReference>
<evidence type="ECO:0008006" key="5">
    <source>
        <dbReference type="Google" id="ProtNLM"/>
    </source>
</evidence>
<evidence type="ECO:0000259" key="2">
    <source>
        <dbReference type="Pfam" id="PF13439"/>
    </source>
</evidence>
<dbReference type="InterPro" id="IPR050194">
    <property type="entry name" value="Glycosyltransferase_grp1"/>
</dbReference>
<feature type="domain" description="Glycosyl transferase family 1" evidence="1">
    <location>
        <begin position="157"/>
        <end position="318"/>
    </location>
</feature>
<dbReference type="GO" id="GO:0016757">
    <property type="term" value="F:glycosyltransferase activity"/>
    <property type="evidence" value="ECO:0007669"/>
    <property type="project" value="InterPro"/>
</dbReference>
<dbReference type="EMBL" id="CP012643">
    <property type="protein sequence ID" value="ALJ01624.1"/>
    <property type="molecule type" value="Genomic_DNA"/>
</dbReference>
<evidence type="ECO:0000259" key="1">
    <source>
        <dbReference type="Pfam" id="PF00534"/>
    </source>
</evidence>
<dbReference type="PANTHER" id="PTHR45947">
    <property type="entry name" value="SULFOQUINOVOSYL TRANSFERASE SQD2"/>
    <property type="match status" value="1"/>
</dbReference>
<name>A0A0P0C8H5_9BACT</name>